<dbReference type="PROSITE" id="PS52016">
    <property type="entry name" value="TONB_DEPENDENT_REC_3"/>
    <property type="match status" value="1"/>
</dbReference>
<keyword evidence="7 17" id="KW-0732">Signal</keyword>
<dbReference type="PROSITE" id="PS01156">
    <property type="entry name" value="TONB_DEPENDENT_REC_2"/>
    <property type="match status" value="1"/>
</dbReference>
<dbReference type="Gene3D" id="2.170.130.10">
    <property type="entry name" value="TonB-dependent receptor, plug domain"/>
    <property type="match status" value="1"/>
</dbReference>
<reference evidence="20 21" key="1">
    <citation type="submission" date="2016-08" db="EMBL/GenBank/DDBJ databases">
        <authorList>
            <person name="Seilhamer J.J."/>
        </authorList>
    </citation>
    <scope>NUCLEOTIDE SEQUENCE [LARGE SCALE GENOMIC DNA]</scope>
    <source>
        <strain evidence="20 21">KCTC 42603</strain>
    </source>
</reference>
<dbReference type="InterPro" id="IPR036942">
    <property type="entry name" value="Beta-barrel_TonB_sf"/>
</dbReference>
<evidence type="ECO:0000256" key="8">
    <source>
        <dbReference type="ARBA" id="ARBA00023004"/>
    </source>
</evidence>
<dbReference type="InterPro" id="IPR037066">
    <property type="entry name" value="Plug_dom_sf"/>
</dbReference>
<keyword evidence="10 16" id="KW-0798">TonB box</keyword>
<name>A0A1E7Z5G2_9ALTE</name>
<dbReference type="CDD" id="cd01347">
    <property type="entry name" value="ligand_gated_channel"/>
    <property type="match status" value="1"/>
</dbReference>
<dbReference type="SUPFAM" id="SSF56935">
    <property type="entry name" value="Porins"/>
    <property type="match status" value="1"/>
</dbReference>
<dbReference type="Pfam" id="PF07715">
    <property type="entry name" value="Plug"/>
    <property type="match status" value="1"/>
</dbReference>
<dbReference type="GO" id="GO:0015891">
    <property type="term" value="P:siderophore transport"/>
    <property type="evidence" value="ECO:0007669"/>
    <property type="project" value="InterPro"/>
</dbReference>
<dbReference type="Proteomes" id="UP000175691">
    <property type="component" value="Unassembled WGS sequence"/>
</dbReference>
<dbReference type="AlphaFoldDB" id="A0A1E7Z5G2"/>
<evidence type="ECO:0000256" key="3">
    <source>
        <dbReference type="ARBA" id="ARBA00022448"/>
    </source>
</evidence>
<protein>
    <submittedName>
        <fullName evidence="20">TonB-dependent receptor</fullName>
    </submittedName>
</protein>
<evidence type="ECO:0000256" key="5">
    <source>
        <dbReference type="ARBA" id="ARBA00022496"/>
    </source>
</evidence>
<organism evidence="20 21">
    <name type="scientific">Alteromonas confluentis</name>
    <dbReference type="NCBI Taxonomy" id="1656094"/>
    <lineage>
        <taxon>Bacteria</taxon>
        <taxon>Pseudomonadati</taxon>
        <taxon>Pseudomonadota</taxon>
        <taxon>Gammaproteobacteria</taxon>
        <taxon>Alteromonadales</taxon>
        <taxon>Alteromonadaceae</taxon>
        <taxon>Alteromonas/Salinimonas group</taxon>
        <taxon>Alteromonas</taxon>
    </lineage>
</organism>
<evidence type="ECO:0000259" key="19">
    <source>
        <dbReference type="Pfam" id="PF07715"/>
    </source>
</evidence>
<evidence type="ECO:0000256" key="2">
    <source>
        <dbReference type="ARBA" id="ARBA00009810"/>
    </source>
</evidence>
<comment type="subcellular location">
    <subcellularLocation>
        <location evidence="1 14">Cell outer membrane</location>
        <topology evidence="1 14">Multi-pass membrane protein</topology>
    </subcellularLocation>
</comment>
<dbReference type="GO" id="GO:0038023">
    <property type="term" value="F:signaling receptor activity"/>
    <property type="evidence" value="ECO:0007669"/>
    <property type="project" value="InterPro"/>
</dbReference>
<comment type="caution">
    <text evidence="20">The sequence shown here is derived from an EMBL/GenBank/DDBJ whole genome shotgun (WGS) entry which is preliminary data.</text>
</comment>
<dbReference type="InterPro" id="IPR010917">
    <property type="entry name" value="TonB_rcpt_CS"/>
</dbReference>
<dbReference type="Gene3D" id="2.40.170.20">
    <property type="entry name" value="TonB-dependent receptor, beta-barrel domain"/>
    <property type="match status" value="1"/>
</dbReference>
<dbReference type="EMBL" id="MDHN01000043">
    <property type="protein sequence ID" value="OFC68776.1"/>
    <property type="molecule type" value="Genomic_DNA"/>
</dbReference>
<evidence type="ECO:0000256" key="7">
    <source>
        <dbReference type="ARBA" id="ARBA00022729"/>
    </source>
</evidence>
<evidence type="ECO:0000256" key="15">
    <source>
        <dbReference type="PROSITE-ProRule" id="PRU10144"/>
    </source>
</evidence>
<comment type="similarity">
    <text evidence="2 14 16">Belongs to the TonB-dependent receptor family.</text>
</comment>
<keyword evidence="4 14" id="KW-1134">Transmembrane beta strand</keyword>
<evidence type="ECO:0000256" key="17">
    <source>
        <dbReference type="SAM" id="SignalP"/>
    </source>
</evidence>
<evidence type="ECO:0000256" key="12">
    <source>
        <dbReference type="ARBA" id="ARBA00023170"/>
    </source>
</evidence>
<evidence type="ECO:0000256" key="11">
    <source>
        <dbReference type="ARBA" id="ARBA00023136"/>
    </source>
</evidence>
<dbReference type="PANTHER" id="PTHR32552:SF68">
    <property type="entry name" value="FERRICHROME OUTER MEMBRANE TRANSPORTER_PHAGE RECEPTOR"/>
    <property type="match status" value="1"/>
</dbReference>
<evidence type="ECO:0000256" key="4">
    <source>
        <dbReference type="ARBA" id="ARBA00022452"/>
    </source>
</evidence>
<evidence type="ECO:0000256" key="14">
    <source>
        <dbReference type="PROSITE-ProRule" id="PRU01360"/>
    </source>
</evidence>
<feature type="domain" description="TonB-dependent receptor-like beta-barrel" evidence="18">
    <location>
        <begin position="229"/>
        <end position="673"/>
    </location>
</feature>
<keyword evidence="21" id="KW-1185">Reference proteome</keyword>
<dbReference type="NCBIfam" id="TIGR01783">
    <property type="entry name" value="TonB-siderophor"/>
    <property type="match status" value="1"/>
</dbReference>
<keyword evidence="8" id="KW-0408">Iron</keyword>
<keyword evidence="9" id="KW-0406">Ion transport</keyword>
<keyword evidence="5" id="KW-0410">Iron transport</keyword>
<dbReference type="InterPro" id="IPR010105">
    <property type="entry name" value="TonB_sidphr_rcpt"/>
</dbReference>
<dbReference type="InterPro" id="IPR000531">
    <property type="entry name" value="Beta-barrel_TonB"/>
</dbReference>
<sequence>MKYSSLSVAVLSALVCTFHATASSTDDVEKIEVTGRAQQFYLDSQTRIGTKTDADIMEIPLSVQVLTRQLIADQAARDITDMYRSIAGVSEFSYSGVTFRGFRDDANVFYDGVRGDPFSGFSVPQLFNVERVEVLKGPAAALYGGGEPGGMINYVSRKPSFNEYRNVTVTGGNFSLAGASTELTGAVNESVAYRFGAFYETQDSFRSNADSENIELAGGALFVLGNNTELTTTYDYIVQNLGGNRLRGVPVDDDGNFLVDRSYNANEKGDYQDLEALVLQANLEHDFSDNLTFNGTLRYLDNERNQGYHESRSWIDVNGDGVADINDETIRREYRKQLRANDELSLTLDFVYDFEAAGIAHQLLFGGDWQHVKTDYDYFRARYEADGVANLNIFTLNYGETDPTTYNLTDMNRDGLERQRASFYVQDKMQFSDNWALMLGARFDYFDEQSMDTDTAYNDSDVTPRAGLIYTPTDETTVYLNYSESFNPVDPSQYEESVADPLSPETGNQVELGLKQSWLNGSIMTTAAIYQIDKENLVINNPDFIDGENNDIEPALINFGLVESQGAEFTLVGDITDNISITANYAYNDTLLEEGTISNTYDGRRFANTPRHQAGFWARYNIAVIDSAFAMGVDYVSEQVSLNGQRVKPFTIFDASWTTRWDNVLLSVNVKNLFDKVYAVSGFSERNGHFPGEPREVVVQLSYDF</sequence>
<dbReference type="RefSeq" id="WP_070127628.1">
    <property type="nucleotide sequence ID" value="NZ_MDHN01000043.1"/>
</dbReference>
<dbReference type="STRING" id="1656094.BFC18_00630"/>
<evidence type="ECO:0000256" key="10">
    <source>
        <dbReference type="ARBA" id="ARBA00023077"/>
    </source>
</evidence>
<feature type="signal peptide" evidence="17">
    <location>
        <begin position="1"/>
        <end position="22"/>
    </location>
</feature>
<evidence type="ECO:0000313" key="21">
    <source>
        <dbReference type="Proteomes" id="UP000175691"/>
    </source>
</evidence>
<dbReference type="OrthoDB" id="127311at2"/>
<keyword evidence="13 14" id="KW-0998">Cell outer membrane</keyword>
<dbReference type="GO" id="GO:0015344">
    <property type="term" value="F:siderophore uptake transmembrane transporter activity"/>
    <property type="evidence" value="ECO:0007669"/>
    <property type="project" value="TreeGrafter"/>
</dbReference>
<keyword evidence="6 14" id="KW-0812">Transmembrane</keyword>
<evidence type="ECO:0000256" key="9">
    <source>
        <dbReference type="ARBA" id="ARBA00023065"/>
    </source>
</evidence>
<feature type="short sequence motif" description="TonB C-terminal box" evidence="15">
    <location>
        <begin position="688"/>
        <end position="705"/>
    </location>
</feature>
<dbReference type="InterPro" id="IPR012910">
    <property type="entry name" value="Plug_dom"/>
</dbReference>
<evidence type="ECO:0000256" key="6">
    <source>
        <dbReference type="ARBA" id="ARBA00022692"/>
    </source>
</evidence>
<dbReference type="Pfam" id="PF00593">
    <property type="entry name" value="TonB_dep_Rec_b-barrel"/>
    <property type="match status" value="1"/>
</dbReference>
<evidence type="ECO:0000256" key="1">
    <source>
        <dbReference type="ARBA" id="ARBA00004571"/>
    </source>
</evidence>
<feature type="chain" id="PRO_5009209414" evidence="17">
    <location>
        <begin position="23"/>
        <end position="705"/>
    </location>
</feature>
<dbReference type="PANTHER" id="PTHR32552">
    <property type="entry name" value="FERRICHROME IRON RECEPTOR-RELATED"/>
    <property type="match status" value="1"/>
</dbReference>
<evidence type="ECO:0000256" key="16">
    <source>
        <dbReference type="RuleBase" id="RU003357"/>
    </source>
</evidence>
<keyword evidence="11 14" id="KW-0472">Membrane</keyword>
<dbReference type="GO" id="GO:0009279">
    <property type="term" value="C:cell outer membrane"/>
    <property type="evidence" value="ECO:0007669"/>
    <property type="project" value="UniProtKB-SubCell"/>
</dbReference>
<keyword evidence="3 14" id="KW-0813">Transport</keyword>
<feature type="domain" description="TonB-dependent receptor plug" evidence="19">
    <location>
        <begin position="56"/>
        <end position="150"/>
    </location>
</feature>
<proteinExistence type="inferred from homology"/>
<dbReference type="InterPro" id="IPR039426">
    <property type="entry name" value="TonB-dep_rcpt-like"/>
</dbReference>
<evidence type="ECO:0000259" key="18">
    <source>
        <dbReference type="Pfam" id="PF00593"/>
    </source>
</evidence>
<evidence type="ECO:0000256" key="13">
    <source>
        <dbReference type="ARBA" id="ARBA00023237"/>
    </source>
</evidence>
<accession>A0A1E7Z5G2</accession>
<evidence type="ECO:0000313" key="20">
    <source>
        <dbReference type="EMBL" id="OFC68776.1"/>
    </source>
</evidence>
<gene>
    <name evidence="20" type="ORF">BFC18_00630</name>
</gene>
<keyword evidence="12 20" id="KW-0675">Receptor</keyword>